<keyword evidence="2" id="KW-0285">Flavoprotein</keyword>
<evidence type="ECO:0000256" key="5">
    <source>
        <dbReference type="ARBA" id="ARBA00023033"/>
    </source>
</evidence>
<dbReference type="PRINTS" id="PR00420">
    <property type="entry name" value="RNGMNOXGNASE"/>
</dbReference>
<keyword evidence="4" id="KW-0560">Oxidoreductase</keyword>
<dbReference type="SUPFAM" id="SSF51905">
    <property type="entry name" value="FAD/NAD(P)-binding domain"/>
    <property type="match status" value="1"/>
</dbReference>
<evidence type="ECO:0000256" key="2">
    <source>
        <dbReference type="ARBA" id="ARBA00022630"/>
    </source>
</evidence>
<organism evidence="7 8">
    <name type="scientific">Sporothrix eucalyptigena</name>
    <dbReference type="NCBI Taxonomy" id="1812306"/>
    <lineage>
        <taxon>Eukaryota</taxon>
        <taxon>Fungi</taxon>
        <taxon>Dikarya</taxon>
        <taxon>Ascomycota</taxon>
        <taxon>Pezizomycotina</taxon>
        <taxon>Sordariomycetes</taxon>
        <taxon>Sordariomycetidae</taxon>
        <taxon>Ophiostomatales</taxon>
        <taxon>Ophiostomataceae</taxon>
        <taxon>Sporothrix</taxon>
    </lineage>
</organism>
<keyword evidence="5" id="KW-0503">Monooxygenase</keyword>
<reference evidence="7 8" key="1">
    <citation type="submission" date="2024-01" db="EMBL/GenBank/DDBJ databases">
        <authorList>
            <person name="Allen C."/>
            <person name="Tagirdzhanova G."/>
        </authorList>
    </citation>
    <scope>NUCLEOTIDE SEQUENCE [LARGE SCALE GENOMIC DNA]</scope>
</reference>
<dbReference type="EMBL" id="CAWUHD010000005">
    <property type="protein sequence ID" value="CAK7210488.1"/>
    <property type="molecule type" value="Genomic_DNA"/>
</dbReference>
<sequence length="421" mass="46145">MDTTQCKLKVAIVGAGIAGLSAAIGLCRAGHDVEIYERSRLANEVGAAIHVCPNAARILKEWEFDFEHSKAVVVKRGSVVDASTLESEYEAKYDDLVTRYESPWYFLHRVDLHNELKRLAVGAGAQLLLGLDVKAVSYDTCTLKFPDGSTIKKDLIIAADGVHLLTEITVKSKTTSSVNGDAVQADETGHSAFRFMIPTQKLVDSGLADVLNIGDTAYMNVAKDVDRRLVWYPCRGGELLNFVGIHPSRAADNSVDQWNIGASIDSLLDEYKSFHPDLVRACALAEDLKLWKLLYRPPVANWYKNHVALAGDAAHPMLPHQGQGGAQAIEDGAALGVLFANISSPDQVSARLQLYQDVRQRRAAAIQIFSNAGQDQAARIQQDAKKYVDGHIPSNQAEFHEFNFGYNVMTSAREALKRSEP</sequence>
<dbReference type="InterPro" id="IPR002938">
    <property type="entry name" value="FAD-bd"/>
</dbReference>
<accession>A0ABP0ATC0</accession>
<dbReference type="InterPro" id="IPR050493">
    <property type="entry name" value="FAD-dep_Monooxygenase_BioMet"/>
</dbReference>
<name>A0ABP0ATC0_9PEZI</name>
<keyword evidence="8" id="KW-1185">Reference proteome</keyword>
<dbReference type="Pfam" id="PF13450">
    <property type="entry name" value="NAD_binding_8"/>
    <property type="match status" value="1"/>
</dbReference>
<evidence type="ECO:0000313" key="8">
    <source>
        <dbReference type="Proteomes" id="UP001642482"/>
    </source>
</evidence>
<protein>
    <recommendedName>
        <fullName evidence="6">FAD-binding domain-containing protein</fullName>
    </recommendedName>
</protein>
<evidence type="ECO:0000313" key="7">
    <source>
        <dbReference type="EMBL" id="CAK7210488.1"/>
    </source>
</evidence>
<dbReference type="Gene3D" id="3.50.50.60">
    <property type="entry name" value="FAD/NAD(P)-binding domain"/>
    <property type="match status" value="1"/>
</dbReference>
<keyword evidence="3" id="KW-0274">FAD</keyword>
<evidence type="ECO:0000259" key="6">
    <source>
        <dbReference type="Pfam" id="PF01494"/>
    </source>
</evidence>
<proteinExistence type="inferred from homology"/>
<dbReference type="Pfam" id="PF01494">
    <property type="entry name" value="FAD_binding_3"/>
    <property type="match status" value="1"/>
</dbReference>
<dbReference type="Proteomes" id="UP001642482">
    <property type="component" value="Unassembled WGS sequence"/>
</dbReference>
<gene>
    <name evidence="7" type="ORF">SEUCBS140593_000841</name>
</gene>
<comment type="caution">
    <text evidence="7">The sequence shown here is derived from an EMBL/GenBank/DDBJ whole genome shotgun (WGS) entry which is preliminary data.</text>
</comment>
<evidence type="ECO:0000256" key="3">
    <source>
        <dbReference type="ARBA" id="ARBA00022827"/>
    </source>
</evidence>
<dbReference type="SUPFAM" id="SSF54373">
    <property type="entry name" value="FAD-linked reductases, C-terminal domain"/>
    <property type="match status" value="1"/>
</dbReference>
<dbReference type="PANTHER" id="PTHR13789:SF215">
    <property type="entry name" value="FAD-BINDING DOMAIN-CONTAINING PROTEIN-RELATED"/>
    <property type="match status" value="1"/>
</dbReference>
<dbReference type="InterPro" id="IPR036188">
    <property type="entry name" value="FAD/NAD-bd_sf"/>
</dbReference>
<comment type="similarity">
    <text evidence="1">Belongs to the paxM FAD-dependent monooxygenase family.</text>
</comment>
<evidence type="ECO:0000256" key="4">
    <source>
        <dbReference type="ARBA" id="ARBA00023002"/>
    </source>
</evidence>
<feature type="domain" description="FAD-binding" evidence="6">
    <location>
        <begin position="300"/>
        <end position="366"/>
    </location>
</feature>
<dbReference type="PANTHER" id="PTHR13789">
    <property type="entry name" value="MONOOXYGENASE"/>
    <property type="match status" value="1"/>
</dbReference>
<evidence type="ECO:0000256" key="1">
    <source>
        <dbReference type="ARBA" id="ARBA00007992"/>
    </source>
</evidence>